<dbReference type="EMBL" id="BARW01024471">
    <property type="protein sequence ID" value="GAI92283.1"/>
    <property type="molecule type" value="Genomic_DNA"/>
</dbReference>
<accession>X1SH35</accession>
<comment type="caution">
    <text evidence="1">The sequence shown here is derived from an EMBL/GenBank/DDBJ whole genome shotgun (WGS) entry which is preliminary data.</text>
</comment>
<gene>
    <name evidence="1" type="ORF">S12H4_40342</name>
</gene>
<sequence length="68" mass="7183">CESFASEVKSNMDDFKTRMPDDPSVIADAAVKAVGQTAKAGLGIIEGIGDGIQETFKAVKGQIERVLK</sequence>
<organism evidence="1">
    <name type="scientific">marine sediment metagenome</name>
    <dbReference type="NCBI Taxonomy" id="412755"/>
    <lineage>
        <taxon>unclassified sequences</taxon>
        <taxon>metagenomes</taxon>
        <taxon>ecological metagenomes</taxon>
    </lineage>
</organism>
<protein>
    <submittedName>
        <fullName evidence="1">Uncharacterized protein</fullName>
    </submittedName>
</protein>
<evidence type="ECO:0000313" key="1">
    <source>
        <dbReference type="EMBL" id="GAI92283.1"/>
    </source>
</evidence>
<dbReference type="AlphaFoldDB" id="X1SH35"/>
<proteinExistence type="predicted"/>
<name>X1SH35_9ZZZZ</name>
<reference evidence="1" key="1">
    <citation type="journal article" date="2014" name="Front. Microbiol.">
        <title>High frequency of phylogenetically diverse reductive dehalogenase-homologous genes in deep subseafloor sedimentary metagenomes.</title>
        <authorList>
            <person name="Kawai M."/>
            <person name="Futagami T."/>
            <person name="Toyoda A."/>
            <person name="Takaki Y."/>
            <person name="Nishi S."/>
            <person name="Hori S."/>
            <person name="Arai W."/>
            <person name="Tsubouchi T."/>
            <person name="Morono Y."/>
            <person name="Uchiyama I."/>
            <person name="Ito T."/>
            <person name="Fujiyama A."/>
            <person name="Inagaki F."/>
            <person name="Takami H."/>
        </authorList>
    </citation>
    <scope>NUCLEOTIDE SEQUENCE</scope>
    <source>
        <strain evidence="1">Expedition CK06-06</strain>
    </source>
</reference>
<feature type="non-terminal residue" evidence="1">
    <location>
        <position position="1"/>
    </location>
</feature>